<name>A0ACC8XDM0_9FIRM</name>
<accession>A0ACC8XDM0</accession>
<gene>
    <name evidence="1" type="ORF">AN396_00765</name>
</gene>
<protein>
    <submittedName>
        <fullName evidence="1">Uncharacterized protein</fullName>
    </submittedName>
</protein>
<proteinExistence type="predicted"/>
<dbReference type="Proteomes" id="UP000188605">
    <property type="component" value="Unassembled WGS sequence"/>
</dbReference>
<evidence type="ECO:0000313" key="1">
    <source>
        <dbReference type="EMBL" id="ONI40871.1"/>
    </source>
</evidence>
<dbReference type="EMBL" id="LJDB01000044">
    <property type="protein sequence ID" value="ONI40871.1"/>
    <property type="molecule type" value="Genomic_DNA"/>
</dbReference>
<comment type="caution">
    <text evidence="1">The sequence shown here is derived from an EMBL/GenBank/DDBJ whole genome shotgun (WGS) entry which is preliminary data.</text>
</comment>
<organism evidence="1 2">
    <name type="scientific">Candidatus Epulonipiscium fishelsonii</name>
    <dbReference type="NCBI Taxonomy" id="77094"/>
    <lineage>
        <taxon>Bacteria</taxon>
        <taxon>Bacillati</taxon>
        <taxon>Bacillota</taxon>
        <taxon>Clostridia</taxon>
        <taxon>Lachnospirales</taxon>
        <taxon>Lachnospiraceae</taxon>
        <taxon>Candidatus Epulonipiscium</taxon>
    </lineage>
</organism>
<sequence>MKTTLVIDEGEIYTKIAKLVDNKISSLYLIDNSQEERHNKVYIGQITEIVKNLKSTFVDYGVGKKGLLPLKLIPESYRQNLRPGLTLPVQVSKEQTGDKGDRLSGFINIKGYYFICLLCENGISISKKIENKQDRQALKNHVKQLIHDLAGSHYGFIIRTEALEADDVTLKRELNSLIEQANKFMATKDFFTKGTKLLNDNVMYNDWLLQQKFPSDNLSIVTNSVENDRLKKYILTYTPNLVIEEKIYPQFQSTFKLLGIEKEFLECVKNKIWLKNGGNIVIEQTEAMTIVDVNTAKAVLTKDREKNIFKLNQLAIEEALYQIVKRNLSGIIIIDLVEVDTQELKDLLLVFTKDCINKLRINNIQVYPITELGLLQISKQRINKSLSEIILEKYIHDEQFQYKYSKSFEDYLSKS</sequence>
<keyword evidence="2" id="KW-1185">Reference proteome</keyword>
<reference evidence="1" key="1">
    <citation type="submission" date="2016-08" db="EMBL/GenBank/DDBJ databases">
        <authorList>
            <person name="Ngugi D.K."/>
            <person name="Miyake S."/>
            <person name="Stingl U."/>
        </authorList>
    </citation>
    <scope>NUCLEOTIDE SEQUENCE</scope>
    <source>
        <strain evidence="1">SCG-B11WGA-EpuloA1</strain>
    </source>
</reference>
<evidence type="ECO:0000313" key="2">
    <source>
        <dbReference type="Proteomes" id="UP000188605"/>
    </source>
</evidence>